<keyword evidence="9" id="KW-0407">Ion channel</keyword>
<keyword evidence="5 12" id="KW-0812">Transmembrane</keyword>
<feature type="transmembrane region" description="Helical" evidence="12">
    <location>
        <begin position="20"/>
        <end position="44"/>
    </location>
</feature>
<feature type="transmembrane region" description="Helical" evidence="12">
    <location>
        <begin position="1169"/>
        <end position="1188"/>
    </location>
</feature>
<feature type="transmembrane region" description="Helical" evidence="12">
    <location>
        <begin position="632"/>
        <end position="652"/>
    </location>
</feature>
<feature type="transmembrane region" description="Helical" evidence="12">
    <location>
        <begin position="1886"/>
        <end position="1904"/>
    </location>
</feature>
<feature type="domain" description="Piezo transmembrane helical unit" evidence="15">
    <location>
        <begin position="1603"/>
        <end position="1722"/>
    </location>
</feature>
<keyword evidence="8 12" id="KW-0472">Membrane</keyword>
<dbReference type="PANTHER" id="PTHR47049">
    <property type="entry name" value="PIEZO-TYPE MECHANOSENSITIVE ION CHANNEL HOMOLOG"/>
    <property type="match status" value="1"/>
</dbReference>
<evidence type="ECO:0000313" key="19">
    <source>
        <dbReference type="Proteomes" id="UP000596742"/>
    </source>
</evidence>
<evidence type="ECO:0000256" key="10">
    <source>
        <dbReference type="SAM" id="Coils"/>
    </source>
</evidence>
<proteinExistence type="inferred from homology"/>
<feature type="domain" description="Piezo THU9 and anchor" evidence="17">
    <location>
        <begin position="1811"/>
        <end position="2050"/>
    </location>
</feature>
<name>A0A8B6E403_MYTGA</name>
<evidence type="ECO:0000256" key="12">
    <source>
        <dbReference type="SAM" id="Phobius"/>
    </source>
</evidence>
<dbReference type="InterPro" id="IPR056769">
    <property type="entry name" value="Piezo_TM1-24"/>
</dbReference>
<dbReference type="GO" id="GO:0008381">
    <property type="term" value="F:mechanosensitive monoatomic ion channel activity"/>
    <property type="evidence" value="ECO:0007669"/>
    <property type="project" value="InterPro"/>
</dbReference>
<feature type="transmembrane region" description="Helical" evidence="12">
    <location>
        <begin position="794"/>
        <end position="820"/>
    </location>
</feature>
<feature type="transmembrane region" description="Helical" evidence="12">
    <location>
        <begin position="1194"/>
        <end position="1218"/>
    </location>
</feature>
<feature type="transmembrane region" description="Helical" evidence="12">
    <location>
        <begin position="398"/>
        <end position="419"/>
    </location>
</feature>
<feature type="transmembrane region" description="Helical" evidence="12">
    <location>
        <begin position="65"/>
        <end position="87"/>
    </location>
</feature>
<feature type="transmembrane region" description="Helical" evidence="12">
    <location>
        <begin position="1813"/>
        <end position="1835"/>
    </location>
</feature>
<evidence type="ECO:0000256" key="11">
    <source>
        <dbReference type="SAM" id="MobiDB-lite"/>
    </source>
</evidence>
<comment type="similarity">
    <text evidence="2">Belongs to the PIEZO (TC 1.A.75) family.</text>
</comment>
<dbReference type="PROSITE" id="PS51257">
    <property type="entry name" value="PROKAR_LIPOPROTEIN"/>
    <property type="match status" value="1"/>
</dbReference>
<dbReference type="Pfam" id="PF24871">
    <property type="entry name" value="Piezo_TM1-24"/>
    <property type="match status" value="1"/>
</dbReference>
<feature type="transmembrane region" description="Helical" evidence="12">
    <location>
        <begin position="222"/>
        <end position="241"/>
    </location>
</feature>
<feature type="compositionally biased region" description="Acidic residues" evidence="11">
    <location>
        <begin position="1461"/>
        <end position="1470"/>
    </location>
</feature>
<feature type="transmembrane region" description="Helical" evidence="12">
    <location>
        <begin position="121"/>
        <end position="146"/>
    </location>
</feature>
<feature type="transmembrane region" description="Helical" evidence="12">
    <location>
        <begin position="171"/>
        <end position="191"/>
    </location>
</feature>
<dbReference type="Pfam" id="PF23188">
    <property type="entry name" value="THU_Piezo1"/>
    <property type="match status" value="1"/>
</dbReference>
<accession>A0A8B6E403</accession>
<feature type="domain" description="Piezo TM25-28" evidence="14">
    <location>
        <begin position="1151"/>
        <end position="1372"/>
    </location>
</feature>
<dbReference type="InterPro" id="IPR056770">
    <property type="entry name" value="Piezo_THU9_anchor"/>
</dbReference>
<dbReference type="Pfam" id="PF24874">
    <property type="entry name" value="Piezo_THU9_anchor"/>
    <property type="match status" value="1"/>
</dbReference>
<evidence type="ECO:0000256" key="9">
    <source>
        <dbReference type="ARBA" id="ARBA00023303"/>
    </source>
</evidence>
<gene>
    <name evidence="18" type="ORF">MGAL_10B036906</name>
</gene>
<feature type="transmembrane region" description="Helical" evidence="12">
    <location>
        <begin position="1591"/>
        <end position="1614"/>
    </location>
</feature>
<dbReference type="InterPro" id="IPR031805">
    <property type="entry name" value="Piezo_TM25-28"/>
</dbReference>
<feature type="transmembrane region" description="Helical" evidence="12">
    <location>
        <begin position="577"/>
        <end position="597"/>
    </location>
</feature>
<keyword evidence="7" id="KW-0406">Ion transport</keyword>
<keyword evidence="19" id="KW-1185">Reference proteome</keyword>
<feature type="region of interest" description="Disordered" evidence="11">
    <location>
        <begin position="1737"/>
        <end position="1780"/>
    </location>
</feature>
<keyword evidence="10" id="KW-0175">Coiled coil</keyword>
<feature type="transmembrane region" description="Helical" evidence="12">
    <location>
        <begin position="284"/>
        <end position="302"/>
    </location>
</feature>
<feature type="transmembrane region" description="Helical" evidence="12">
    <location>
        <begin position="197"/>
        <end position="215"/>
    </location>
</feature>
<feature type="transmembrane region" description="Helical" evidence="12">
    <location>
        <begin position="1648"/>
        <end position="1668"/>
    </location>
</feature>
<feature type="transmembrane region" description="Helical" evidence="12">
    <location>
        <begin position="1953"/>
        <end position="1971"/>
    </location>
</feature>
<feature type="transmembrane region" description="Helical" evidence="12">
    <location>
        <begin position="1620"/>
        <end position="1641"/>
    </location>
</feature>
<dbReference type="GO" id="GO:0005886">
    <property type="term" value="C:plasma membrane"/>
    <property type="evidence" value="ECO:0007669"/>
    <property type="project" value="UniProtKB-SubCell"/>
</dbReference>
<feature type="transmembrane region" description="Helical" evidence="12">
    <location>
        <begin position="685"/>
        <end position="706"/>
    </location>
</feature>
<dbReference type="Proteomes" id="UP000596742">
    <property type="component" value="Unassembled WGS sequence"/>
</dbReference>
<feature type="transmembrane region" description="Helical" evidence="12">
    <location>
        <begin position="603"/>
        <end position="620"/>
    </location>
</feature>
<dbReference type="InterPro" id="IPR056768">
    <property type="entry name" value="THU_Piezo"/>
</dbReference>
<keyword evidence="4" id="KW-1003">Cell membrane</keyword>
<feature type="transmembrane region" description="Helical" evidence="12">
    <location>
        <begin position="496"/>
        <end position="517"/>
    </location>
</feature>
<feature type="domain" description="Piezo non-specific cation channel cap" evidence="13">
    <location>
        <begin position="2087"/>
        <end position="2373"/>
    </location>
</feature>
<feature type="region of interest" description="Disordered" evidence="11">
    <location>
        <begin position="356"/>
        <end position="390"/>
    </location>
</feature>
<sequence length="2377" mass="272493">MTTRVKSLVCWSLFRVLVPLILLAACVVRYNALSFLYVIFLLVCPLLRSPTEFTIKGGTGLYLKLLIVLGALGTLAHIIFHITLAALDKPYGFDFANCSTNDNISRQIAVERLDGVPAINIIRLVVPDLAVLITAILVFVICYVLLKVPEGQDTELPTAVSRTRRKRTERFLHFFGTFLVLLFLAASGIIVPSILGAFYFLSFLYISTWWAFYNALGYKFAVYRFVVLVWSGLHICVLHLYQFPFFQDLVDPKSLEARIIGLTGIIKTDCERTWYVDFHDASQWPWFVNPGILLLLYFTLAIESRQWLHRKELIIIEEPKARTRSKKSRKSSERQVALQDLSQRERLVENENASYSTFDKEGSPAMSAAFDSDEDEADGDTKPAKKKKQPKEDVKRPYMVSIFVYAMKQSYVLALIAMMAWSITFHSWLTFVLLLGACIVWMVPKSRELTLCISPLLVVYGECLLIIQYVFGMNLKNELPEIVNGVKLNEVGLKTFPYPCLQLAVQILFTAMFWLTLRQFMRERKERKYHLGYQMEDVSPNGDSPQSPSARSFFSFPSRVDSVDGYDSSTMKKIGKYMWSVLAKYWIFVCAVMMLLISIQEVVIYRIIYMILFLFFVLTFQLSYRLWRLTMFLFWWIVIIYSMAVLIILYTYQFSDFPMYWKNGTHLSDEVLKDIGLEQFNTATLFVKLLTPTSFLIVIILQVHYFHKEFLTISDLNRYVKDSEEIDTQPPGPAISDTEGGTTTDTDHVVYTKTKRWRRKLTDCWNKLWQLCSDWWKILSEIFWRLMEIHIFKVVVFVIIMVAVHEVTAVSAVYVFFLAIFLPITGAWPCMAVICQFWTAIVLLAKTIYQLNLVEKDYWITNCTANFSMEPPIIPLGPTVNSSSSVVNSTGSPLLANSSGYNSISGGTGFSASNGVTPDTNGTINQALWVGFAKTSNLSHYLSNYIGILLILVLYKLIKCHQSQYYKKPSVKRPPPGVIFDEIKRPEADRGLLRCSKYFANFFFYKFGLQLCYIMLAVTICVRVDVYSVIYAVILGILLVLSRRGNALIWPLITIILAVLLPLEFLICLGLPKGLCIEYPWSYIEIFERNLEKWLYLPDYNFPPRAIKLIADTIQLLLICLQWQVFRRESSEGDSHPGGSNKDILEEVEAKTPINVPDFTGHAKSYLDVLKIGFFTYMYWVTLFIMFITGATRIYLFSMGYVIAVFVFMWYGQEFLLLPLRVIRRRWNMLIGYTFFVLFMKAVLQLLGCVYIDKLYTDQCWLIQLLSLTCLNPSHIFNTGDCKVEEDDTGLAWDVICFTFLLLQMRIYNSHYFRHVVVMNQAQHNLASRGAELINQTLIESVLKQKEEERQVLDNIKKKMDAIKEKQKHVKKDFVVPDEHFQTIRSGDYYLFEEESESEEEVGGKKVKDSVTFGQDDEEDETPNPLQLISTAMHSGTDAAIDQAEGAEDECKDEQTKDKEQEDEDEEEDIIDKTGTVLKFIQKLLESLCDSIIETCNNISKNYRMVADQLEDEMNKERQGIRSEHKSLEMEDQSIELEGRIDGSAEDGQPRSTDLVSIHVIAPDAEVKKTPSEDSLDGKKQDKFEQSKSKVYLLLEALYYLLISRTELICYFLMILDQIVYASLLSLPLPLMVFLWGMLSVPRPSKSFWITAITYTEAIIVVKYLFQFGFWPWNKDQTNLEPFYPPRIIGIEQINGYATVDLILLLALFIHRSILKRYGLWKDAEEINSDFDKVEEKISPHGSPAPKREDTELVVSGSTAQTSGTHSSIEESLEDPNGKKKKAEMSTLGKIVNPFKEFYNQVTNPDYNATTDVYASMFFCDFINFFIVVFGYTAFGPQQSVGTGDVSSYIQEDKVPIPFLIMLVVQFILIIIDRALYLRKNVLGKFIFQIVLVILLHVWMFFVLPEVTKRKFSENRPAQLWYFVKCVYFGLSAYQIRSSYPTRILGNFLTKSYNYLNLFLYKGFLAIPFLLELRVLMDWIWTDTTMAIGSWLQMEDIYANVYQLKCWRDIERNYPTPRGFKKKSLIKYGVGGLLLILIIFIIWFPLVIFSFANTVFKVNPPTECTVTMTVNGFQPIYKMTVQTEGIRALSSAEYKTLKETFNGNLNAIAFLTAYEPEDITEIQLNGQSTSLWGISPPSKDELIKQLASSNKARLEFHASFLRTPASASAADTLSFQIVRTLDSTEQTTLRDILTNTTQTPLVISKLFPRFLKLPSKGSAAGIKTLNDAVGLSKVQLNLQGNDPIVEWWKVDELMTGTVISPSPGKPDNVVHHISLITFNARVAPSGFSFITNYGIIGLYISAVLVIGRFVRVFFSGSSEVIMFLELPNVDYVLNLCLDIYMARECHQFRLEEDLFAKLIFVYRSPATMIKVTKLKLE</sequence>
<evidence type="ECO:0000256" key="7">
    <source>
        <dbReference type="ARBA" id="ARBA00023065"/>
    </source>
</evidence>
<feature type="transmembrane region" description="Helical" evidence="12">
    <location>
        <begin position="826"/>
        <end position="845"/>
    </location>
</feature>
<evidence type="ECO:0000259" key="17">
    <source>
        <dbReference type="Pfam" id="PF24874"/>
    </source>
</evidence>
<evidence type="ECO:0000256" key="8">
    <source>
        <dbReference type="ARBA" id="ARBA00023136"/>
    </source>
</evidence>
<feature type="transmembrane region" description="Helical" evidence="12">
    <location>
        <begin position="450"/>
        <end position="471"/>
    </location>
</feature>
<feature type="transmembrane region" description="Helical" evidence="12">
    <location>
        <begin position="1013"/>
        <end position="1041"/>
    </location>
</feature>
<feature type="transmembrane region" description="Helical" evidence="12">
    <location>
        <begin position="1688"/>
        <end position="1710"/>
    </location>
</feature>
<feature type="transmembrane region" description="Helical" evidence="12">
    <location>
        <begin position="1855"/>
        <end position="1877"/>
    </location>
</feature>
<feature type="transmembrane region" description="Helical" evidence="12">
    <location>
        <begin position="1230"/>
        <end position="1252"/>
    </location>
</feature>
<keyword evidence="3" id="KW-0813">Transport</keyword>
<evidence type="ECO:0000256" key="1">
    <source>
        <dbReference type="ARBA" id="ARBA00004651"/>
    </source>
</evidence>
<evidence type="ECO:0000259" key="13">
    <source>
        <dbReference type="Pfam" id="PF12166"/>
    </source>
</evidence>
<reference evidence="18" key="1">
    <citation type="submission" date="2018-11" db="EMBL/GenBank/DDBJ databases">
        <authorList>
            <person name="Alioto T."/>
            <person name="Alioto T."/>
        </authorList>
    </citation>
    <scope>NUCLEOTIDE SEQUENCE</scope>
</reference>
<evidence type="ECO:0000256" key="2">
    <source>
        <dbReference type="ARBA" id="ARBA00007821"/>
    </source>
</evidence>
<dbReference type="InterPro" id="IPR031334">
    <property type="entry name" value="Piezo_cap_dom"/>
</dbReference>
<evidence type="ECO:0000256" key="3">
    <source>
        <dbReference type="ARBA" id="ARBA00022448"/>
    </source>
</evidence>
<dbReference type="Pfam" id="PF12166">
    <property type="entry name" value="Piezo_cap"/>
    <property type="match status" value="1"/>
</dbReference>
<feature type="compositionally biased region" description="Polar residues" evidence="11">
    <location>
        <begin position="1756"/>
        <end position="1767"/>
    </location>
</feature>
<feature type="transmembrane region" description="Helical" evidence="12">
    <location>
        <begin position="1048"/>
        <end position="1072"/>
    </location>
</feature>
<evidence type="ECO:0000256" key="6">
    <source>
        <dbReference type="ARBA" id="ARBA00022989"/>
    </source>
</evidence>
<feature type="transmembrane region" description="Helical" evidence="12">
    <location>
        <begin position="2028"/>
        <end position="2052"/>
    </location>
</feature>
<evidence type="ECO:0000259" key="15">
    <source>
        <dbReference type="Pfam" id="PF23188"/>
    </source>
</evidence>
<dbReference type="OrthoDB" id="303066at2759"/>
<comment type="caution">
    <text evidence="18">The sequence shown here is derived from an EMBL/GenBank/DDBJ whole genome shotgun (WGS) entry which is preliminary data.</text>
</comment>
<evidence type="ECO:0000259" key="14">
    <source>
        <dbReference type="Pfam" id="PF15917"/>
    </source>
</evidence>
<feature type="coiled-coil region" evidence="10">
    <location>
        <begin position="1339"/>
        <end position="1373"/>
    </location>
</feature>
<dbReference type="EMBL" id="UYJE01004428">
    <property type="protein sequence ID" value="VDI27946.1"/>
    <property type="molecule type" value="Genomic_DNA"/>
</dbReference>
<dbReference type="PANTHER" id="PTHR47049:SF2">
    <property type="entry name" value="PIEZO-TYPE MECHANOSENSITIVE ION CHANNEL HOMOLOG"/>
    <property type="match status" value="1"/>
</dbReference>
<evidence type="ECO:0000256" key="5">
    <source>
        <dbReference type="ARBA" id="ARBA00022692"/>
    </source>
</evidence>
<feature type="transmembrane region" description="Helical" evidence="12">
    <location>
        <begin position="425"/>
        <end position="443"/>
    </location>
</feature>
<feature type="region of interest" description="Disordered" evidence="11">
    <location>
        <begin position="1443"/>
        <end position="1471"/>
    </location>
</feature>
<evidence type="ECO:0000256" key="4">
    <source>
        <dbReference type="ARBA" id="ARBA00022475"/>
    </source>
</evidence>
<dbReference type="Pfam" id="PF15917">
    <property type="entry name" value="Piezo_TM25-28"/>
    <property type="match status" value="1"/>
</dbReference>
<comment type="subcellular location">
    <subcellularLocation>
        <location evidence="1">Cell membrane</location>
        <topology evidence="1">Multi-pass membrane protein</topology>
    </subcellularLocation>
</comment>
<evidence type="ECO:0000313" key="18">
    <source>
        <dbReference type="EMBL" id="VDI27946.1"/>
    </source>
</evidence>
<keyword evidence="6 12" id="KW-1133">Transmembrane helix</keyword>
<evidence type="ECO:0008006" key="20">
    <source>
        <dbReference type="Google" id="ProtNLM"/>
    </source>
</evidence>
<evidence type="ECO:0000259" key="16">
    <source>
        <dbReference type="Pfam" id="PF24871"/>
    </source>
</evidence>
<feature type="transmembrane region" description="Helical" evidence="12">
    <location>
        <begin position="2293"/>
        <end position="2314"/>
    </location>
</feature>
<feature type="region of interest" description="Disordered" evidence="11">
    <location>
        <begin position="1395"/>
        <end position="1423"/>
    </location>
</feature>
<organism evidence="18 19">
    <name type="scientific">Mytilus galloprovincialis</name>
    <name type="common">Mediterranean mussel</name>
    <dbReference type="NCBI Taxonomy" id="29158"/>
    <lineage>
        <taxon>Eukaryota</taxon>
        <taxon>Metazoa</taxon>
        <taxon>Spiralia</taxon>
        <taxon>Lophotrochozoa</taxon>
        <taxon>Mollusca</taxon>
        <taxon>Bivalvia</taxon>
        <taxon>Autobranchia</taxon>
        <taxon>Pteriomorphia</taxon>
        <taxon>Mytilida</taxon>
        <taxon>Mytiloidea</taxon>
        <taxon>Mytilidae</taxon>
        <taxon>Mytilinae</taxon>
        <taxon>Mytilus</taxon>
    </lineage>
</organism>
<feature type="domain" description="Piezo TM1-24" evidence="16">
    <location>
        <begin position="29"/>
        <end position="711"/>
    </location>
</feature>
<protein>
    <recommendedName>
        <fullName evidence="20">Piezo-type mechanosensitive ion channel component</fullName>
    </recommendedName>
</protein>
<dbReference type="InterPro" id="IPR027272">
    <property type="entry name" value="Piezo"/>
</dbReference>